<keyword evidence="2" id="KW-0472">Membrane</keyword>
<keyword evidence="4" id="KW-1185">Reference proteome</keyword>
<reference evidence="3" key="1">
    <citation type="submission" date="2020-10" db="EMBL/GenBank/DDBJ databases">
        <title>Ca. Dormibacterota MAGs.</title>
        <authorList>
            <person name="Montgomery K."/>
        </authorList>
    </citation>
    <scope>NUCLEOTIDE SEQUENCE [LARGE SCALE GENOMIC DNA]</scope>
    <source>
        <strain evidence="3">SC8812_S17_10</strain>
    </source>
</reference>
<dbReference type="PANTHER" id="PTHR37305:SF1">
    <property type="entry name" value="MEMBRANE PROTEIN"/>
    <property type="match status" value="1"/>
</dbReference>
<name>A0A934K725_9BACT</name>
<feature type="transmembrane region" description="Helical" evidence="2">
    <location>
        <begin position="38"/>
        <end position="59"/>
    </location>
</feature>
<dbReference type="AlphaFoldDB" id="A0A934K725"/>
<keyword evidence="2" id="KW-1133">Transmembrane helix</keyword>
<evidence type="ECO:0000256" key="1">
    <source>
        <dbReference type="SAM" id="MobiDB-lite"/>
    </source>
</evidence>
<feature type="transmembrane region" description="Helical" evidence="2">
    <location>
        <begin position="207"/>
        <end position="229"/>
    </location>
</feature>
<feature type="transmembrane region" description="Helical" evidence="2">
    <location>
        <begin position="132"/>
        <end position="159"/>
    </location>
</feature>
<dbReference type="EMBL" id="JAEKNR010000082">
    <property type="protein sequence ID" value="MBJ7597853.1"/>
    <property type="molecule type" value="Genomic_DNA"/>
</dbReference>
<feature type="transmembrane region" description="Helical" evidence="2">
    <location>
        <begin position="179"/>
        <end position="200"/>
    </location>
</feature>
<comment type="caution">
    <text evidence="3">The sequence shown here is derived from an EMBL/GenBank/DDBJ whole genome shotgun (WGS) entry which is preliminary data.</text>
</comment>
<dbReference type="Proteomes" id="UP000612893">
    <property type="component" value="Unassembled WGS sequence"/>
</dbReference>
<evidence type="ECO:0000313" key="3">
    <source>
        <dbReference type="EMBL" id="MBJ7597853.1"/>
    </source>
</evidence>
<keyword evidence="2" id="KW-0812">Transmembrane</keyword>
<feature type="transmembrane region" description="Helical" evidence="2">
    <location>
        <begin position="280"/>
        <end position="299"/>
    </location>
</feature>
<accession>A0A934K725</accession>
<gene>
    <name evidence="3" type="ORF">JF922_07175</name>
</gene>
<protein>
    <submittedName>
        <fullName evidence="3">ABC transporter permease</fullName>
    </submittedName>
</protein>
<dbReference type="Pfam" id="PF12730">
    <property type="entry name" value="ABC2_membrane_4"/>
    <property type="match status" value="1"/>
</dbReference>
<dbReference type="PANTHER" id="PTHR37305">
    <property type="entry name" value="INTEGRAL MEMBRANE PROTEIN-RELATED"/>
    <property type="match status" value="1"/>
</dbReference>
<feature type="transmembrane region" description="Helical" evidence="2">
    <location>
        <begin position="74"/>
        <end position="98"/>
    </location>
</feature>
<proteinExistence type="predicted"/>
<evidence type="ECO:0000313" key="4">
    <source>
        <dbReference type="Proteomes" id="UP000612893"/>
    </source>
</evidence>
<evidence type="ECO:0000256" key="2">
    <source>
        <dbReference type="SAM" id="Phobius"/>
    </source>
</evidence>
<sequence length="305" mass="32804">MSTAETTLARPADRQLRQPRPSFPGAVRGELLKASRQLTTWVMLGGALLLFCVFGLALMSTDQVRTQLHQNPQAWFYTLLDILLTLFDTGSGIFLLVVSSRLVGMEYSGGTLRILLARGTGRLQLLAAKLTALALAALVLLAGFAALAGAFVIAIVRTWEGSLKPLTSLPAEAWHYVEIQLLIALISLGVCILLGTTAAVVGRSLAFGMSAALAFFPSDNFGTIVLSLLSRLTGKDFWNQVTAYLLGPNINQLPALLEPHRQARAAFAIPLVKVDATHSLTVIAVYAAVLLAVSLVLTWRRDVLE</sequence>
<dbReference type="RefSeq" id="WP_338200403.1">
    <property type="nucleotide sequence ID" value="NZ_JAEKNR010000082.1"/>
</dbReference>
<organism evidence="3 4">
    <name type="scientific">Candidatus Nephthysia bennettiae</name>
    <dbReference type="NCBI Taxonomy" id="3127016"/>
    <lineage>
        <taxon>Bacteria</taxon>
        <taxon>Bacillati</taxon>
        <taxon>Candidatus Dormiibacterota</taxon>
        <taxon>Candidatus Dormibacteria</taxon>
        <taxon>Candidatus Dormibacterales</taxon>
        <taxon>Candidatus Dormibacteraceae</taxon>
        <taxon>Candidatus Nephthysia</taxon>
    </lineage>
</organism>
<feature type="region of interest" description="Disordered" evidence="1">
    <location>
        <begin position="1"/>
        <end position="22"/>
    </location>
</feature>